<evidence type="ECO:0000256" key="2">
    <source>
        <dbReference type="SAM" id="SignalP"/>
    </source>
</evidence>
<feature type="compositionally biased region" description="Polar residues" evidence="1">
    <location>
        <begin position="158"/>
        <end position="170"/>
    </location>
</feature>
<dbReference type="InParanoid" id="A0A0D1E167"/>
<feature type="signal peptide" evidence="2">
    <location>
        <begin position="1"/>
        <end position="25"/>
    </location>
</feature>
<keyword evidence="4" id="KW-1185">Reference proteome</keyword>
<proteinExistence type="predicted"/>
<dbReference type="KEGG" id="uma:UMAG_10067"/>
<evidence type="ECO:0000313" key="4">
    <source>
        <dbReference type="Proteomes" id="UP000000561"/>
    </source>
</evidence>
<accession>A0A0D1E167</accession>
<protein>
    <submittedName>
        <fullName evidence="3">Uncharacterized protein</fullName>
    </submittedName>
</protein>
<dbReference type="OrthoDB" id="2552791at2759"/>
<gene>
    <name evidence="3" type="ORF">UMAG_10067</name>
</gene>
<keyword evidence="2" id="KW-0732">Signal</keyword>
<dbReference type="EMBL" id="CM003144">
    <property type="protein sequence ID" value="KIS69651.1"/>
    <property type="molecule type" value="Genomic_DNA"/>
</dbReference>
<dbReference type="AlphaFoldDB" id="A0A0D1E167"/>
<evidence type="ECO:0000313" key="3">
    <source>
        <dbReference type="EMBL" id="KIS69651.1"/>
    </source>
</evidence>
<name>A0A0D1E167_MYCMD</name>
<dbReference type="VEuPathDB" id="FungiDB:UMAG_10067"/>
<dbReference type="STRING" id="237631.A0A0D1E167"/>
<dbReference type="RefSeq" id="XP_011388794.1">
    <property type="nucleotide sequence ID" value="XM_011390492.1"/>
</dbReference>
<reference evidence="3 4" key="1">
    <citation type="journal article" date="2006" name="Nature">
        <title>Insights from the genome of the biotrophic fungal plant pathogen Ustilago maydis.</title>
        <authorList>
            <person name="Kamper J."/>
            <person name="Kahmann R."/>
            <person name="Bolker M."/>
            <person name="Ma L.J."/>
            <person name="Brefort T."/>
            <person name="Saville B.J."/>
            <person name="Banuett F."/>
            <person name="Kronstad J.W."/>
            <person name="Gold S.E."/>
            <person name="Muller O."/>
            <person name="Perlin M.H."/>
            <person name="Wosten H.A."/>
            <person name="de Vries R."/>
            <person name="Ruiz-Herrera J."/>
            <person name="Reynaga-Pena C.G."/>
            <person name="Snetselaar K."/>
            <person name="McCann M."/>
            <person name="Perez-Martin J."/>
            <person name="Feldbrugge M."/>
            <person name="Basse C.W."/>
            <person name="Steinberg G."/>
            <person name="Ibeas J.I."/>
            <person name="Holloman W."/>
            <person name="Guzman P."/>
            <person name="Farman M."/>
            <person name="Stajich J.E."/>
            <person name="Sentandreu R."/>
            <person name="Gonzalez-Prieto J.M."/>
            <person name="Kennell J.C."/>
            <person name="Molina L."/>
            <person name="Schirawski J."/>
            <person name="Mendoza-Mendoza A."/>
            <person name="Greilinger D."/>
            <person name="Munch K."/>
            <person name="Rossel N."/>
            <person name="Scherer M."/>
            <person name="Vranes M."/>
            <person name="Ladendorf O."/>
            <person name="Vincon V."/>
            <person name="Fuchs U."/>
            <person name="Sandrock B."/>
            <person name="Meng S."/>
            <person name="Ho E.C."/>
            <person name="Cahill M.J."/>
            <person name="Boyce K.J."/>
            <person name="Klose J."/>
            <person name="Klosterman S.J."/>
            <person name="Deelstra H.J."/>
            <person name="Ortiz-Castellanos L."/>
            <person name="Li W."/>
            <person name="Sanchez-Alonso P."/>
            <person name="Schreier P.H."/>
            <person name="Hauser-Hahn I."/>
            <person name="Vaupel M."/>
            <person name="Koopmann E."/>
            <person name="Friedrich G."/>
            <person name="Voss H."/>
            <person name="Schluter T."/>
            <person name="Margolis J."/>
            <person name="Platt D."/>
            <person name="Swimmer C."/>
            <person name="Gnirke A."/>
            <person name="Chen F."/>
            <person name="Vysotskaia V."/>
            <person name="Mannhaupt G."/>
            <person name="Guldener U."/>
            <person name="Munsterkotter M."/>
            <person name="Haase D."/>
            <person name="Oesterheld M."/>
            <person name="Mewes H.W."/>
            <person name="Mauceli E.W."/>
            <person name="DeCaprio D."/>
            <person name="Wade C.M."/>
            <person name="Butler J."/>
            <person name="Young S."/>
            <person name="Jaffe D.B."/>
            <person name="Calvo S."/>
            <person name="Nusbaum C."/>
            <person name="Galagan J."/>
            <person name="Birren B.W."/>
        </authorList>
    </citation>
    <scope>NUCLEOTIDE SEQUENCE [LARGE SCALE GENOMIC DNA]</scope>
    <source>
        <strain evidence="4">DSM 14603 / FGSC 9021 / UM521</strain>
    </source>
</reference>
<organism evidence="3 4">
    <name type="scientific">Mycosarcoma maydis</name>
    <name type="common">Corn smut fungus</name>
    <name type="synonym">Ustilago maydis</name>
    <dbReference type="NCBI Taxonomy" id="5270"/>
    <lineage>
        <taxon>Eukaryota</taxon>
        <taxon>Fungi</taxon>
        <taxon>Dikarya</taxon>
        <taxon>Basidiomycota</taxon>
        <taxon>Ustilaginomycotina</taxon>
        <taxon>Ustilaginomycetes</taxon>
        <taxon>Ustilaginales</taxon>
        <taxon>Ustilaginaceae</taxon>
        <taxon>Mycosarcoma</taxon>
    </lineage>
</organism>
<dbReference type="eggNOG" id="ENOG502RDTW">
    <property type="taxonomic scope" value="Eukaryota"/>
</dbReference>
<dbReference type="GeneID" id="23566141"/>
<feature type="region of interest" description="Disordered" evidence="1">
    <location>
        <begin position="154"/>
        <end position="178"/>
    </location>
</feature>
<evidence type="ECO:0000256" key="1">
    <source>
        <dbReference type="SAM" id="MobiDB-lite"/>
    </source>
</evidence>
<dbReference type="Proteomes" id="UP000000561">
    <property type="component" value="Chromosome 5"/>
</dbReference>
<feature type="chain" id="PRO_5002229813" evidence="2">
    <location>
        <begin position="26"/>
        <end position="218"/>
    </location>
</feature>
<sequence>MMLPFQSYILFSLLATIFWTIGCDALQQKRPIAFGSSVEKRNLGGKLKDWYLAGVTKNYMCTDTGRLVPVDPQTGHMLLKGLRKRDSWFDDLVGHSHDTEQGLCRNPTWVLPPGWTQPIPVTQFNAQYPWVTVDDRGQIRFREEYSNWLKQRAGSGVGSQTMGQPASGTSGAPAAVPDGGVGYVPPSALNVAAGTGTSSGLGQNDFGNGISAGNVAHV</sequence>